<proteinExistence type="predicted"/>
<protein>
    <submittedName>
        <fullName evidence="2">Uncharacterized protein</fullName>
    </submittedName>
</protein>
<gene>
    <name evidence="2" type="ORF">PsYK624_153460</name>
</gene>
<dbReference type="AlphaFoldDB" id="A0A9P3LL73"/>
<name>A0A9P3LL73_9APHY</name>
<feature type="region of interest" description="Disordered" evidence="1">
    <location>
        <begin position="1"/>
        <end position="28"/>
    </location>
</feature>
<evidence type="ECO:0000313" key="2">
    <source>
        <dbReference type="EMBL" id="GJE99100.1"/>
    </source>
</evidence>
<evidence type="ECO:0000256" key="1">
    <source>
        <dbReference type="SAM" id="MobiDB-lite"/>
    </source>
</evidence>
<keyword evidence="3" id="KW-1185">Reference proteome</keyword>
<evidence type="ECO:0000313" key="3">
    <source>
        <dbReference type="Proteomes" id="UP000703269"/>
    </source>
</evidence>
<dbReference type="EMBL" id="BPQB01000101">
    <property type="protein sequence ID" value="GJE99100.1"/>
    <property type="molecule type" value="Genomic_DNA"/>
</dbReference>
<sequence>MHTQAAFRMEEGTARQPRIPARTRRSKRRTCQRAYDRRHDLSADTVSVSRTPPGKVTGSIDVVVELAVRWTVPEAPVRALVEDTMMAVQLQEETFASTESDVCTGRRRLCRAIMHYCPVHLYAPALATASAPFLPETPRRARIHGCFQWAGEFRTGEAL</sequence>
<reference evidence="2 3" key="1">
    <citation type="submission" date="2021-08" db="EMBL/GenBank/DDBJ databases">
        <title>Draft Genome Sequence of Phanerochaete sordida strain YK-624.</title>
        <authorList>
            <person name="Mori T."/>
            <person name="Dohra H."/>
            <person name="Suzuki T."/>
            <person name="Kawagishi H."/>
            <person name="Hirai H."/>
        </authorList>
    </citation>
    <scope>NUCLEOTIDE SEQUENCE [LARGE SCALE GENOMIC DNA]</scope>
    <source>
        <strain evidence="2 3">YK-624</strain>
    </source>
</reference>
<organism evidence="2 3">
    <name type="scientific">Phanerochaete sordida</name>
    <dbReference type="NCBI Taxonomy" id="48140"/>
    <lineage>
        <taxon>Eukaryota</taxon>
        <taxon>Fungi</taxon>
        <taxon>Dikarya</taxon>
        <taxon>Basidiomycota</taxon>
        <taxon>Agaricomycotina</taxon>
        <taxon>Agaricomycetes</taxon>
        <taxon>Polyporales</taxon>
        <taxon>Phanerochaetaceae</taxon>
        <taxon>Phanerochaete</taxon>
    </lineage>
</organism>
<dbReference type="Proteomes" id="UP000703269">
    <property type="component" value="Unassembled WGS sequence"/>
</dbReference>
<comment type="caution">
    <text evidence="2">The sequence shown here is derived from an EMBL/GenBank/DDBJ whole genome shotgun (WGS) entry which is preliminary data.</text>
</comment>
<accession>A0A9P3LL73</accession>